<dbReference type="Proteomes" id="UP000626982">
    <property type="component" value="Unassembled WGS sequence"/>
</dbReference>
<evidence type="ECO:0000313" key="2">
    <source>
        <dbReference type="Proteomes" id="UP000626982"/>
    </source>
</evidence>
<dbReference type="EMBL" id="BMLM01000001">
    <property type="protein sequence ID" value="GGN84946.1"/>
    <property type="molecule type" value="Genomic_DNA"/>
</dbReference>
<comment type="caution">
    <text evidence="1">The sequence shown here is derived from an EMBL/GenBank/DDBJ whole genome shotgun (WGS) entry which is preliminary data.</text>
</comment>
<evidence type="ECO:0008006" key="3">
    <source>
        <dbReference type="Google" id="ProtNLM"/>
    </source>
</evidence>
<reference evidence="2" key="1">
    <citation type="journal article" date="2019" name="Int. J. Syst. Evol. Microbiol.">
        <title>The Global Catalogue of Microorganisms (GCM) 10K type strain sequencing project: providing services to taxonomists for standard genome sequencing and annotation.</title>
        <authorList>
            <consortium name="The Broad Institute Genomics Platform"/>
            <consortium name="The Broad Institute Genome Sequencing Center for Infectious Disease"/>
            <person name="Wu L."/>
            <person name="Ma J."/>
        </authorList>
    </citation>
    <scope>NUCLEOTIDE SEQUENCE [LARGE SCALE GENOMIC DNA]</scope>
    <source>
        <strain evidence="2">CGMCC 1.6960</strain>
    </source>
</reference>
<gene>
    <name evidence="1" type="ORF">GCM10010968_17260</name>
</gene>
<dbReference type="RefSeq" id="WP_188717762.1">
    <property type="nucleotide sequence ID" value="NZ_BAABBD010000002.1"/>
</dbReference>
<proteinExistence type="predicted"/>
<evidence type="ECO:0000313" key="1">
    <source>
        <dbReference type="EMBL" id="GGN84946.1"/>
    </source>
</evidence>
<protein>
    <recommendedName>
        <fullName evidence="3">Antitoxin Xre/MbcA/ParS-like toxin-binding domain-containing protein</fullName>
    </recommendedName>
</protein>
<sequence>MDEEKLRFELEFSAPEVASLTAAARRASRPVEEYVRYAALRVAAQDTRLPDAGRATSEEPLSRRSLRPLRFEARMPTHEMVRQLTIHLGIRLLALTLAADAEVVGTWADEQNPPPEPYERRLQVAHEIWQLVCSVESPPTTRAWWMGMKDGLGDLSPAEAIALDRYQDVRAVARNFLEAG</sequence>
<accession>A0ABQ2KJE4</accession>
<organism evidence="1 2">
    <name type="scientific">Agrococcus terreus</name>
    <dbReference type="NCBI Taxonomy" id="574649"/>
    <lineage>
        <taxon>Bacteria</taxon>
        <taxon>Bacillati</taxon>
        <taxon>Actinomycetota</taxon>
        <taxon>Actinomycetes</taxon>
        <taxon>Micrococcales</taxon>
        <taxon>Microbacteriaceae</taxon>
        <taxon>Agrococcus</taxon>
    </lineage>
</organism>
<keyword evidence="2" id="KW-1185">Reference proteome</keyword>
<name>A0ABQ2KJE4_9MICO</name>